<feature type="compositionally biased region" description="Polar residues" evidence="4">
    <location>
        <begin position="476"/>
        <end position="486"/>
    </location>
</feature>
<evidence type="ECO:0000256" key="1">
    <source>
        <dbReference type="ARBA" id="ARBA00022500"/>
    </source>
</evidence>
<accession>A0ABT6DP62</accession>
<evidence type="ECO:0000313" key="8">
    <source>
        <dbReference type="Proteomes" id="UP001152321"/>
    </source>
</evidence>
<evidence type="ECO:0000256" key="3">
    <source>
        <dbReference type="PROSITE-ProRule" id="PRU00284"/>
    </source>
</evidence>
<keyword evidence="1" id="KW-0145">Chemotaxis</keyword>
<dbReference type="InterPro" id="IPR024478">
    <property type="entry name" value="HlyB_4HB_MCP"/>
</dbReference>
<evidence type="ECO:0000256" key="4">
    <source>
        <dbReference type="SAM" id="MobiDB-lite"/>
    </source>
</evidence>
<name>A0ABT6DP62_9BACT</name>
<evidence type="ECO:0000256" key="5">
    <source>
        <dbReference type="SAM" id="Phobius"/>
    </source>
</evidence>
<dbReference type="Gene3D" id="1.10.287.950">
    <property type="entry name" value="Methyl-accepting chemotaxis protein"/>
    <property type="match status" value="1"/>
</dbReference>
<comment type="caution">
    <text evidence="7">The sequence shown here is derived from an EMBL/GenBank/DDBJ whole genome shotgun (WGS) entry which is preliminary data.</text>
</comment>
<dbReference type="InterPro" id="IPR004090">
    <property type="entry name" value="Chemotax_Me-accpt_rcpt"/>
</dbReference>
<proteinExistence type="inferred from homology"/>
<dbReference type="EMBL" id="JANRMI010000004">
    <property type="protein sequence ID" value="MDG0817621.1"/>
    <property type="molecule type" value="Genomic_DNA"/>
</dbReference>
<keyword evidence="5" id="KW-1133">Transmembrane helix</keyword>
<evidence type="ECO:0000259" key="6">
    <source>
        <dbReference type="PROSITE" id="PS50111"/>
    </source>
</evidence>
<dbReference type="InterPro" id="IPR004089">
    <property type="entry name" value="MCPsignal_dom"/>
</dbReference>
<protein>
    <submittedName>
        <fullName evidence="7">Methyl-accepting chemotaxis protein</fullName>
    </submittedName>
</protein>
<organism evidence="7 8">
    <name type="scientific">Bdellovibrio svalbardensis</name>
    <dbReference type="NCBI Taxonomy" id="2972972"/>
    <lineage>
        <taxon>Bacteria</taxon>
        <taxon>Pseudomonadati</taxon>
        <taxon>Bdellovibrionota</taxon>
        <taxon>Bdellovibrionia</taxon>
        <taxon>Bdellovibrionales</taxon>
        <taxon>Pseudobdellovibrionaceae</taxon>
        <taxon>Bdellovibrio</taxon>
    </lineage>
</organism>
<feature type="transmembrane region" description="Helical" evidence="5">
    <location>
        <begin position="179"/>
        <end position="201"/>
    </location>
</feature>
<keyword evidence="8" id="KW-1185">Reference proteome</keyword>
<feature type="region of interest" description="Disordered" evidence="4">
    <location>
        <begin position="465"/>
        <end position="486"/>
    </location>
</feature>
<sequence length="486" mass="52037">MLAFLPIAGFSFTGYSSYKDVQSLNELLDSVHQGLVPSIESIAAFDLGRESLNGHVWEALAHENDINSRTEMAKDLTADIANIQEAVESYKKTSFDSFEKEHFPTVEKDTKEYLSLAKQIQTLLISENPADLLSVKKIMDGRIHDLNKVVGEYSDKVISQEYANAEADRKLAKATESRVVKFLIVATVLMGGGVAMLLILLGRRIVVKVSLTSHAVEAASTQVAVAIEQLSAASNELAQSSTRTAASLEEAVATVEEIGAQVSINSESSKKASDLARLSSETASSGEKELKNLFECMQSISKSSKKMLDIIDVIDDIAFQTNLLALNASVEAARAGEQGKGFAVVADAVRTLAQRSAEAAKDINQLISTSANQVDQGVKASQVSSEVLRSICENINKVMTLNNEIAHGSEEQTQRILLLSQALEVLDSSSQSNASSAEEVSSTAAEIASQSEAVQGQIHELGVLIDGGEGDEPSLQAAQFTRTRAA</sequence>
<comment type="similarity">
    <text evidence="2">Belongs to the methyl-accepting chemotaxis (MCP) protein family.</text>
</comment>
<dbReference type="PANTHER" id="PTHR43531">
    <property type="entry name" value="PROTEIN ICFG"/>
    <property type="match status" value="1"/>
</dbReference>
<dbReference type="InterPro" id="IPR051310">
    <property type="entry name" value="MCP_chemotaxis"/>
</dbReference>
<dbReference type="Proteomes" id="UP001152321">
    <property type="component" value="Unassembled WGS sequence"/>
</dbReference>
<dbReference type="Pfam" id="PF12729">
    <property type="entry name" value="4HB_MCP_1"/>
    <property type="match status" value="1"/>
</dbReference>
<dbReference type="PRINTS" id="PR00260">
    <property type="entry name" value="CHEMTRNSDUCR"/>
</dbReference>
<dbReference type="RefSeq" id="WP_277579093.1">
    <property type="nucleotide sequence ID" value="NZ_JANRMI010000004.1"/>
</dbReference>
<keyword evidence="5" id="KW-0812">Transmembrane</keyword>
<dbReference type="PROSITE" id="PS50111">
    <property type="entry name" value="CHEMOTAXIS_TRANSDUC_2"/>
    <property type="match status" value="1"/>
</dbReference>
<keyword evidence="5" id="KW-0472">Membrane</keyword>
<dbReference type="SUPFAM" id="SSF58104">
    <property type="entry name" value="Methyl-accepting chemotaxis protein (MCP) signaling domain"/>
    <property type="match status" value="1"/>
</dbReference>
<reference evidence="7" key="1">
    <citation type="submission" date="2022-08" db="EMBL/GenBank/DDBJ databases">
        <title>Novel Bdellovibrio Species Isolated from Svalbard: Designation Bdellovibrio svalbardensis.</title>
        <authorList>
            <person name="Mitchell R.J."/>
            <person name="Choi S.Y."/>
        </authorList>
    </citation>
    <scope>NUCLEOTIDE SEQUENCE</scope>
    <source>
        <strain evidence="7">PAP01</strain>
    </source>
</reference>
<evidence type="ECO:0000313" key="7">
    <source>
        <dbReference type="EMBL" id="MDG0817621.1"/>
    </source>
</evidence>
<keyword evidence="3" id="KW-0807">Transducer</keyword>
<gene>
    <name evidence="7" type="ORF">NWE73_14670</name>
</gene>
<dbReference type="PANTHER" id="PTHR43531:SF11">
    <property type="entry name" value="METHYL-ACCEPTING CHEMOTAXIS PROTEIN 3"/>
    <property type="match status" value="1"/>
</dbReference>
<feature type="domain" description="Methyl-accepting transducer" evidence="6">
    <location>
        <begin position="219"/>
        <end position="448"/>
    </location>
</feature>
<dbReference type="SMART" id="SM00283">
    <property type="entry name" value="MA"/>
    <property type="match status" value="1"/>
</dbReference>
<dbReference type="Pfam" id="PF00015">
    <property type="entry name" value="MCPsignal"/>
    <property type="match status" value="1"/>
</dbReference>
<evidence type="ECO:0000256" key="2">
    <source>
        <dbReference type="ARBA" id="ARBA00029447"/>
    </source>
</evidence>